<organism evidence="5 6">
    <name type="scientific">Trichogramma kaykai</name>
    <dbReference type="NCBI Taxonomy" id="54128"/>
    <lineage>
        <taxon>Eukaryota</taxon>
        <taxon>Metazoa</taxon>
        <taxon>Ecdysozoa</taxon>
        <taxon>Arthropoda</taxon>
        <taxon>Hexapoda</taxon>
        <taxon>Insecta</taxon>
        <taxon>Pterygota</taxon>
        <taxon>Neoptera</taxon>
        <taxon>Endopterygota</taxon>
        <taxon>Hymenoptera</taxon>
        <taxon>Apocrita</taxon>
        <taxon>Proctotrupomorpha</taxon>
        <taxon>Chalcidoidea</taxon>
        <taxon>Trichogrammatidae</taxon>
        <taxon>Trichogramma</taxon>
    </lineage>
</organism>
<dbReference type="EMBL" id="JBJJXI010000062">
    <property type="protein sequence ID" value="KAL3397545.1"/>
    <property type="molecule type" value="Genomic_DNA"/>
</dbReference>
<evidence type="ECO:0008006" key="7">
    <source>
        <dbReference type="Google" id="ProtNLM"/>
    </source>
</evidence>
<feature type="compositionally biased region" description="Basic and acidic residues" evidence="3">
    <location>
        <begin position="1327"/>
        <end position="1336"/>
    </location>
</feature>
<dbReference type="SUPFAM" id="SSF50044">
    <property type="entry name" value="SH3-domain"/>
    <property type="match status" value="1"/>
</dbReference>
<feature type="transmembrane region" description="Helical" evidence="4">
    <location>
        <begin position="712"/>
        <end position="732"/>
    </location>
</feature>
<keyword evidence="4" id="KW-0812">Transmembrane</keyword>
<dbReference type="PANTHER" id="PTHR23158:SF33">
    <property type="entry name" value="TRANSPORT AND GOLGI ORGANIZATION PROTEIN 1"/>
    <property type="match status" value="1"/>
</dbReference>
<feature type="compositionally biased region" description="Pro residues" evidence="3">
    <location>
        <begin position="1269"/>
        <end position="1292"/>
    </location>
</feature>
<feature type="coiled-coil region" evidence="2">
    <location>
        <begin position="794"/>
        <end position="1034"/>
    </location>
</feature>
<dbReference type="Proteomes" id="UP001627154">
    <property type="component" value="Unassembled WGS sequence"/>
</dbReference>
<proteinExistence type="predicted"/>
<feature type="compositionally biased region" description="Polar residues" evidence="3">
    <location>
        <begin position="280"/>
        <end position="297"/>
    </location>
</feature>
<feature type="region of interest" description="Disordered" evidence="3">
    <location>
        <begin position="1"/>
        <end position="25"/>
    </location>
</feature>
<accession>A0ABD2WXL7</accession>
<dbReference type="InterPro" id="IPR036028">
    <property type="entry name" value="SH3-like_dom_sf"/>
</dbReference>
<sequence length="1336" mass="150122">MKLASDADSPGRRLRASSSSSSMRAAQRAKSPGTLALFAVGLLLFVDCCFQTSEAKVSDQRRCYDPDCSVAVSYGKTTIPYPSKDPDVLSFPANVEVKVFSKEAGSRLDLWGVEINGKRGYAPSRFIRETKILYTDLDKLVPIEESYDVQSKDNTKQAEEQIENNNNIFNTLQESFNEEEIPKDELNENIQISQENDISSDEQLIEENNDQAHNSQKVKESTSDENVKMEIYPDIIKSTFSAFSGLSGILNGDDDESEEDETKEEFKVENDTQSKEADQITLNNNPDLSVDTTTESENVLDKNSDEPVPPESLTSETPIETIEEADLKNTFEKVAELIKPLESAEKNPTYISEEVSEQKNVDDVNDEFNSSEIIEEDKNLNFSIDSIKVESSEHEFLPKSNINLSADHNDHVEEILEVPVVNSENIEVLPLYDEKSTDLNVSNNSNNIISEPQSNDIKSDESINASINSEKIEDFAELTVTDEQKVNTLQQEPVIPVDTLPESFSTDDSVILQVPLEKEIEDEAVIQSNQDFLSLSNNHESLPQYENFPTENNVQTVENLTASNVLTLKSNVTNDTSSLNILNENDSLIDSSEVNYQSIESNIENNIPQKFNVLHSNRNLLNAESIGSEELVIDNVASNSPQTPPASVLITEEDEKVHSIFSGIKETGIMSVIILGFLKNTIINSFYFSAMTPETCDQIDSKFVLEESSHQFFYICITAVTTLLFSLGYYLIENKRRDAHLISKINKLEKDLMVTKKECIILDENFKSTKTKLDSIENESFGSNEMVLSLKADLATSENVRGELEEQIASLERELETATDTGLELERMLREMLSSQKDENNPLAKKIEDLQVKLNEQQSANEYLTNALATTTQENESLSTDLTENLKKVEELQTELTSVAEELKIQRSTNEDMEQTLSTKIQNLEIQINTLSDEKSIIRKQLRAKELEVAELLKVVEQLNSSNIDLEKLYDVSQVKVELSHLHEERDELKAKLIEEEGARQLLEEHMKVISEEVISLKDQYKIAEKEKSDAETRLEVLTKFFEDKENQRQKEEALWMEKQGEHKSTVERIHSMEKDLHSYRKQIEMLKVEILDQEREYKSQISVAEQKAHENWLLARQYERRLEDSKAESSQLRNRLTHVEKNMNDSDADIKLHRLQQNGENSSGNLVDPVSPLMFAGGVGMPPPPLPPFGPPGFAPPPPFMPPPDMAAPNSRPPPLGGGRLSSPPPHNSSGANTRSPPPPMSPPPIYHGLPPPPHHPHHMPPLSSRFHPPPMMFDVPPPPPPTLGHYPPPAHHSWEDDRRSGGGAGASGFQRMRNYKGSLHSSGESLDKSHQGKV</sequence>
<feature type="coiled-coil region" evidence="2">
    <location>
        <begin position="1070"/>
        <end position="1143"/>
    </location>
</feature>
<dbReference type="Gene3D" id="2.30.30.40">
    <property type="entry name" value="SH3 Domains"/>
    <property type="match status" value="1"/>
</dbReference>
<evidence type="ECO:0000256" key="2">
    <source>
        <dbReference type="SAM" id="Coils"/>
    </source>
</evidence>
<gene>
    <name evidence="5" type="ORF">TKK_008647</name>
</gene>
<evidence type="ECO:0000313" key="6">
    <source>
        <dbReference type="Proteomes" id="UP001627154"/>
    </source>
</evidence>
<feature type="compositionally biased region" description="Low complexity" evidence="3">
    <location>
        <begin position="16"/>
        <end position="25"/>
    </location>
</feature>
<keyword evidence="4" id="KW-1133">Transmembrane helix</keyword>
<name>A0ABD2WXL7_9HYME</name>
<evidence type="ECO:0000256" key="1">
    <source>
        <dbReference type="ARBA" id="ARBA00023054"/>
    </source>
</evidence>
<protein>
    <recommendedName>
        <fullName evidence="7">SH3 domain-containing protein</fullName>
    </recommendedName>
</protein>
<dbReference type="PANTHER" id="PTHR23158">
    <property type="entry name" value="MELANOMA INHIBITORY ACTIVITY-RELATED"/>
    <property type="match status" value="1"/>
</dbReference>
<comment type="caution">
    <text evidence="5">The sequence shown here is derived from an EMBL/GenBank/DDBJ whole genome shotgun (WGS) entry which is preliminary data.</text>
</comment>
<reference evidence="5 6" key="1">
    <citation type="journal article" date="2024" name="bioRxiv">
        <title>A reference genome for Trichogramma kaykai: A tiny desert-dwelling parasitoid wasp with competing sex-ratio distorters.</title>
        <authorList>
            <person name="Culotta J."/>
            <person name="Lindsey A.R."/>
        </authorList>
    </citation>
    <scope>NUCLEOTIDE SEQUENCE [LARGE SCALE GENOMIC DNA]</scope>
    <source>
        <strain evidence="5 6">KSX58</strain>
    </source>
</reference>
<keyword evidence="6" id="KW-1185">Reference proteome</keyword>
<feature type="compositionally biased region" description="Pro residues" evidence="3">
    <location>
        <begin position="1187"/>
        <end position="1217"/>
    </location>
</feature>
<feature type="region of interest" description="Disordered" evidence="3">
    <location>
        <begin position="1187"/>
        <end position="1336"/>
    </location>
</feature>
<feature type="region of interest" description="Disordered" evidence="3">
    <location>
        <begin position="249"/>
        <end position="319"/>
    </location>
</feature>
<feature type="compositionally biased region" description="Acidic residues" evidence="3">
    <location>
        <begin position="252"/>
        <end position="263"/>
    </location>
</feature>
<feature type="compositionally biased region" description="Pro residues" evidence="3">
    <location>
        <begin position="1237"/>
        <end position="1255"/>
    </location>
</feature>
<evidence type="ECO:0000256" key="4">
    <source>
        <dbReference type="SAM" id="Phobius"/>
    </source>
</evidence>
<dbReference type="InterPro" id="IPR051500">
    <property type="entry name" value="cTAGE_MIA/OTOR"/>
</dbReference>
<evidence type="ECO:0000256" key="3">
    <source>
        <dbReference type="SAM" id="MobiDB-lite"/>
    </source>
</evidence>
<keyword evidence="4" id="KW-0472">Membrane</keyword>
<feature type="compositionally biased region" description="Basic and acidic residues" evidence="3">
    <location>
        <begin position="264"/>
        <end position="278"/>
    </location>
</feature>
<evidence type="ECO:0000313" key="5">
    <source>
        <dbReference type="EMBL" id="KAL3397545.1"/>
    </source>
</evidence>
<keyword evidence="1 2" id="KW-0175">Coiled coil</keyword>